<organism evidence="2 3">
    <name type="scientific">Symbiodinium natans</name>
    <dbReference type="NCBI Taxonomy" id="878477"/>
    <lineage>
        <taxon>Eukaryota</taxon>
        <taxon>Sar</taxon>
        <taxon>Alveolata</taxon>
        <taxon>Dinophyceae</taxon>
        <taxon>Suessiales</taxon>
        <taxon>Symbiodiniaceae</taxon>
        <taxon>Symbiodinium</taxon>
    </lineage>
</organism>
<protein>
    <submittedName>
        <fullName evidence="2">Uncharacterized protein</fullName>
    </submittedName>
</protein>
<comment type="caution">
    <text evidence="2">The sequence shown here is derived from an EMBL/GenBank/DDBJ whole genome shotgun (WGS) entry which is preliminary data.</text>
</comment>
<evidence type="ECO:0000256" key="1">
    <source>
        <dbReference type="SAM" id="MobiDB-lite"/>
    </source>
</evidence>
<gene>
    <name evidence="2" type="ORF">SNAT2548_LOCUS25378</name>
</gene>
<feature type="region of interest" description="Disordered" evidence="1">
    <location>
        <begin position="1"/>
        <end position="72"/>
    </location>
</feature>
<reference evidence="2" key="1">
    <citation type="submission" date="2021-02" db="EMBL/GenBank/DDBJ databases">
        <authorList>
            <person name="Dougan E. K."/>
            <person name="Rhodes N."/>
            <person name="Thang M."/>
            <person name="Chan C."/>
        </authorList>
    </citation>
    <scope>NUCLEOTIDE SEQUENCE</scope>
</reference>
<keyword evidence="3" id="KW-1185">Reference proteome</keyword>
<dbReference type="EMBL" id="CAJNDS010002391">
    <property type="protein sequence ID" value="CAE7458344.1"/>
    <property type="molecule type" value="Genomic_DNA"/>
</dbReference>
<evidence type="ECO:0000313" key="2">
    <source>
        <dbReference type="EMBL" id="CAE7458344.1"/>
    </source>
</evidence>
<name>A0A812RZ46_9DINO</name>
<evidence type="ECO:0000313" key="3">
    <source>
        <dbReference type="Proteomes" id="UP000604046"/>
    </source>
</evidence>
<dbReference type="Proteomes" id="UP000604046">
    <property type="component" value="Unassembled WGS sequence"/>
</dbReference>
<feature type="region of interest" description="Disordered" evidence="1">
    <location>
        <begin position="88"/>
        <end position="149"/>
    </location>
</feature>
<dbReference type="AlphaFoldDB" id="A0A812RZ46"/>
<proteinExistence type="predicted"/>
<accession>A0A812RZ46</accession>
<sequence>MCSLQLKTDQKPHTLAARQPAAHGDTLLAPPGDNADPRHHGGKGRNDRPPGGAMANIARHQTGGPSNMDDYEYPVDAAYYPIHRANNDLVGAAPHNDNGSFNRRPKALQSTNGKPTRPVRQPEAYDDDLDNPHRPINYPIHHNDDYQGHYNDDYNRLQHFANYPIHHIDEHQ</sequence>
<feature type="compositionally biased region" description="Basic and acidic residues" evidence="1">
    <location>
        <begin position="35"/>
        <end position="48"/>
    </location>
</feature>